<dbReference type="Pfam" id="PF00072">
    <property type="entry name" value="Response_reg"/>
    <property type="match status" value="1"/>
</dbReference>
<dbReference type="PANTHER" id="PTHR44591:SF3">
    <property type="entry name" value="RESPONSE REGULATORY DOMAIN-CONTAINING PROTEIN"/>
    <property type="match status" value="1"/>
</dbReference>
<sequence>MVNILIVDDEANIITMFKLTLEMLGHTVYSAAHGREALAVYEQNADKIELVISDLTMQPDMSGWELCAALKDRVPVALTSGELIDENFMEKILAAGAVGFLNKPADYVPAALEKKLEEFLKASSRGKS</sequence>
<dbReference type="InterPro" id="IPR050595">
    <property type="entry name" value="Bact_response_regulator"/>
</dbReference>
<dbReference type="SUPFAM" id="SSF52172">
    <property type="entry name" value="CheY-like"/>
    <property type="match status" value="1"/>
</dbReference>
<keyword evidence="5" id="KW-1185">Reference proteome</keyword>
<keyword evidence="1 2" id="KW-0597">Phosphoprotein</keyword>
<evidence type="ECO:0000256" key="2">
    <source>
        <dbReference type="PROSITE-ProRule" id="PRU00169"/>
    </source>
</evidence>
<name>A0A388T8U8_TERA1</name>
<dbReference type="Proteomes" id="UP000269352">
    <property type="component" value="Unassembled WGS sequence"/>
</dbReference>
<protein>
    <recommendedName>
        <fullName evidence="3">Response regulatory domain-containing protein</fullName>
    </recommendedName>
</protein>
<organism evidence="4 5">
    <name type="scientific">Termititenax aidoneus</name>
    <dbReference type="NCBI Taxonomy" id="2218524"/>
    <lineage>
        <taxon>Bacteria</taxon>
        <taxon>Bacillati</taxon>
        <taxon>Candidatus Margulisiibacteriota</taxon>
        <taxon>Candidatus Termititenacia</taxon>
        <taxon>Candidatus Termititenacales</taxon>
        <taxon>Candidatus Termititenacaceae</taxon>
        <taxon>Candidatus Termititenax</taxon>
    </lineage>
</organism>
<dbReference type="SMART" id="SM00448">
    <property type="entry name" value="REC"/>
    <property type="match status" value="1"/>
</dbReference>
<proteinExistence type="predicted"/>
<dbReference type="InterPro" id="IPR011006">
    <property type="entry name" value="CheY-like_superfamily"/>
</dbReference>
<dbReference type="InterPro" id="IPR001789">
    <property type="entry name" value="Sig_transdc_resp-reg_receiver"/>
</dbReference>
<dbReference type="GO" id="GO:0000160">
    <property type="term" value="P:phosphorelay signal transduction system"/>
    <property type="evidence" value="ECO:0007669"/>
    <property type="project" value="InterPro"/>
</dbReference>
<accession>A0A388T8U8</accession>
<evidence type="ECO:0000259" key="3">
    <source>
        <dbReference type="PROSITE" id="PS50110"/>
    </source>
</evidence>
<evidence type="ECO:0000256" key="1">
    <source>
        <dbReference type="ARBA" id="ARBA00022553"/>
    </source>
</evidence>
<feature type="domain" description="Response regulatory" evidence="3">
    <location>
        <begin position="3"/>
        <end position="118"/>
    </location>
</feature>
<evidence type="ECO:0000313" key="5">
    <source>
        <dbReference type="Proteomes" id="UP000269352"/>
    </source>
</evidence>
<dbReference type="PROSITE" id="PS50110">
    <property type="entry name" value="RESPONSE_REGULATORY"/>
    <property type="match status" value="1"/>
</dbReference>
<comment type="caution">
    <text evidence="4">The sequence shown here is derived from an EMBL/GenBank/DDBJ whole genome shotgun (WGS) entry which is preliminary data.</text>
</comment>
<dbReference type="CDD" id="cd00156">
    <property type="entry name" value="REC"/>
    <property type="match status" value="1"/>
</dbReference>
<dbReference type="AlphaFoldDB" id="A0A388T8U8"/>
<dbReference type="EMBL" id="BGZN01000004">
    <property type="protein sequence ID" value="GBR72953.1"/>
    <property type="molecule type" value="Genomic_DNA"/>
</dbReference>
<evidence type="ECO:0000313" key="4">
    <source>
        <dbReference type="EMBL" id="GBR72953.1"/>
    </source>
</evidence>
<dbReference type="Gene3D" id="3.40.50.2300">
    <property type="match status" value="1"/>
</dbReference>
<gene>
    <name evidence="4" type="ORF">NO1_0409</name>
</gene>
<dbReference type="PANTHER" id="PTHR44591">
    <property type="entry name" value="STRESS RESPONSE REGULATOR PROTEIN 1"/>
    <property type="match status" value="1"/>
</dbReference>
<feature type="modified residue" description="4-aspartylphosphate" evidence="2">
    <location>
        <position position="54"/>
    </location>
</feature>
<reference evidence="4 5" key="1">
    <citation type="journal article" date="2019" name="ISME J.">
        <title>Genome analyses of uncultured TG2/ZB3 bacteria in 'Margulisbacteria' specifically attached to ectosymbiotic spirochetes of protists in the termite gut.</title>
        <authorList>
            <person name="Utami Y.D."/>
            <person name="Kuwahara H."/>
            <person name="Igai K."/>
            <person name="Murakami T."/>
            <person name="Sugaya K."/>
            <person name="Morikawa T."/>
            <person name="Nagura Y."/>
            <person name="Yuki M."/>
            <person name="Deevong P."/>
            <person name="Inoue T."/>
            <person name="Kihara K."/>
            <person name="Lo N."/>
            <person name="Yamada A."/>
            <person name="Ohkuma M."/>
            <person name="Hongoh Y."/>
        </authorList>
    </citation>
    <scope>NUCLEOTIDE SEQUENCE [LARGE SCALE GENOMIC DNA]</scope>
    <source>
        <strain evidence="4">NkOx7-01</strain>
    </source>
</reference>